<comment type="caution">
    <text evidence="3">The sequence shown here is derived from an EMBL/GenBank/DDBJ whole genome shotgun (WGS) entry which is preliminary data.</text>
</comment>
<name>A0A495DMD0_9PROT</name>
<evidence type="ECO:0000313" key="4">
    <source>
        <dbReference type="Proteomes" id="UP000273675"/>
    </source>
</evidence>
<gene>
    <name evidence="3" type="ORF">C7435_0840</name>
</gene>
<accession>A0A495DMD0</accession>
<protein>
    <submittedName>
        <fullName evidence="3">Putative nucleic acid-binding protein</fullName>
    </submittedName>
</protein>
<feature type="domain" description="PIN" evidence="2">
    <location>
        <begin position="5"/>
        <end position="123"/>
    </location>
</feature>
<dbReference type="AlphaFoldDB" id="A0A495DMD0"/>
<dbReference type="Proteomes" id="UP000273675">
    <property type="component" value="Unassembled WGS sequence"/>
</dbReference>
<dbReference type="PANTHER" id="PTHR35901">
    <property type="entry name" value="RIBONUCLEASE VAPC3"/>
    <property type="match status" value="1"/>
</dbReference>
<reference evidence="3 4" key="1">
    <citation type="submission" date="2018-10" db="EMBL/GenBank/DDBJ databases">
        <title>Genomic Encyclopedia of Type Strains, Phase IV (KMG-IV): sequencing the most valuable type-strain genomes for metagenomic binning, comparative biology and taxonomic classification.</title>
        <authorList>
            <person name="Goeker M."/>
        </authorList>
    </citation>
    <scope>NUCLEOTIDE SEQUENCE [LARGE SCALE GENOMIC DNA]</scope>
    <source>
        <strain evidence="3 4">DSM 4734</strain>
    </source>
</reference>
<dbReference type="Pfam" id="PF01850">
    <property type="entry name" value="PIN"/>
    <property type="match status" value="1"/>
</dbReference>
<dbReference type="CDD" id="cd09873">
    <property type="entry name" value="PIN_Pae0151-like"/>
    <property type="match status" value="1"/>
</dbReference>
<dbReference type="SUPFAM" id="SSF88723">
    <property type="entry name" value="PIN domain-like"/>
    <property type="match status" value="1"/>
</dbReference>
<evidence type="ECO:0000256" key="1">
    <source>
        <dbReference type="ARBA" id="ARBA00022842"/>
    </source>
</evidence>
<evidence type="ECO:0000259" key="2">
    <source>
        <dbReference type="Pfam" id="PF01850"/>
    </source>
</evidence>
<dbReference type="PANTHER" id="PTHR35901:SF1">
    <property type="entry name" value="EXONUCLEASE VAPC9"/>
    <property type="match status" value="1"/>
</dbReference>
<organism evidence="3 4">
    <name type="scientific">Maricaulis maris</name>
    <dbReference type="NCBI Taxonomy" id="74318"/>
    <lineage>
        <taxon>Bacteria</taxon>
        <taxon>Pseudomonadati</taxon>
        <taxon>Pseudomonadota</taxon>
        <taxon>Alphaproteobacteria</taxon>
        <taxon>Maricaulales</taxon>
        <taxon>Maricaulaceae</taxon>
        <taxon>Maricaulis</taxon>
    </lineage>
</organism>
<proteinExistence type="predicted"/>
<dbReference type="OrthoDB" id="7631905at2"/>
<dbReference type="RefSeq" id="WP_121210160.1">
    <property type="nucleotide sequence ID" value="NZ_RBIM01000002.1"/>
</dbReference>
<dbReference type="InterPro" id="IPR044153">
    <property type="entry name" value="PIN_Pae0151-like"/>
</dbReference>
<dbReference type="InterPro" id="IPR029060">
    <property type="entry name" value="PIN-like_dom_sf"/>
</dbReference>
<keyword evidence="1" id="KW-0460">Magnesium</keyword>
<dbReference type="EMBL" id="RBIM01000002">
    <property type="protein sequence ID" value="RKR02896.1"/>
    <property type="molecule type" value="Genomic_DNA"/>
</dbReference>
<dbReference type="InterPro" id="IPR002716">
    <property type="entry name" value="PIN_dom"/>
</dbReference>
<dbReference type="Gene3D" id="3.40.50.1010">
    <property type="entry name" value="5'-nuclease"/>
    <property type="match status" value="1"/>
</dbReference>
<dbReference type="InterPro" id="IPR051619">
    <property type="entry name" value="TypeII_TA_RNase_PINc/VapC"/>
</dbReference>
<sequence length="137" mass="14872">MTPLVVDASAAIAWLVRSQSGPVSEAFIGRLDAYELIAPDVFAWEMADLLRRFTLAGVLDLEEGLGELSALDIRHAPSRPTQRIYELAPVAFELRLSVYGAAYLALAAEADAELVSRDRALLTAARAHAIPCHDLNE</sequence>
<evidence type="ECO:0000313" key="3">
    <source>
        <dbReference type="EMBL" id="RKR02896.1"/>
    </source>
</evidence>